<evidence type="ECO:0000256" key="6">
    <source>
        <dbReference type="SAM" id="Phobius"/>
    </source>
</evidence>
<dbReference type="Proteomes" id="UP000051048">
    <property type="component" value="Unassembled WGS sequence"/>
</dbReference>
<accession>A0A0R1THI8</accession>
<dbReference type="GO" id="GO:0005886">
    <property type="term" value="C:plasma membrane"/>
    <property type="evidence" value="ECO:0007669"/>
    <property type="project" value="TreeGrafter"/>
</dbReference>
<dbReference type="EMBL" id="AZFH01000059">
    <property type="protein sequence ID" value="KRL80457.1"/>
    <property type="molecule type" value="Genomic_DNA"/>
</dbReference>
<organism evidence="8 9">
    <name type="scientific">Ligilactobacillus equi DSM 15833 = JCM 10991</name>
    <dbReference type="NCBI Taxonomy" id="1423740"/>
    <lineage>
        <taxon>Bacteria</taxon>
        <taxon>Bacillati</taxon>
        <taxon>Bacillota</taxon>
        <taxon>Bacilli</taxon>
        <taxon>Lactobacillales</taxon>
        <taxon>Lactobacillaceae</taxon>
        <taxon>Ligilactobacillus</taxon>
    </lineage>
</organism>
<feature type="domain" description="GtrA/DPMS transmembrane" evidence="7">
    <location>
        <begin position="27"/>
        <end position="147"/>
    </location>
</feature>
<proteinExistence type="inferred from homology"/>
<keyword evidence="5 6" id="KW-0472">Membrane</keyword>
<feature type="transmembrane region" description="Helical" evidence="6">
    <location>
        <begin position="20"/>
        <end position="46"/>
    </location>
</feature>
<dbReference type="GO" id="GO:0000271">
    <property type="term" value="P:polysaccharide biosynthetic process"/>
    <property type="evidence" value="ECO:0007669"/>
    <property type="project" value="InterPro"/>
</dbReference>
<dbReference type="PATRIC" id="fig|1423740.3.peg.2356"/>
<evidence type="ECO:0000256" key="3">
    <source>
        <dbReference type="ARBA" id="ARBA00022692"/>
    </source>
</evidence>
<dbReference type="AlphaFoldDB" id="A0A0R1THI8"/>
<keyword evidence="3 6" id="KW-0812">Transmembrane</keyword>
<dbReference type="PANTHER" id="PTHR38459">
    <property type="entry name" value="PROPHAGE BACTOPRENOL-LINKED GLUCOSE TRANSLOCASE HOMOLOG"/>
    <property type="match status" value="1"/>
</dbReference>
<feature type="transmembrane region" description="Helical" evidence="6">
    <location>
        <begin position="84"/>
        <end position="105"/>
    </location>
</feature>
<dbReference type="InterPro" id="IPR007267">
    <property type="entry name" value="GtrA_DPMS_TM"/>
</dbReference>
<evidence type="ECO:0000313" key="9">
    <source>
        <dbReference type="Proteomes" id="UP000051048"/>
    </source>
</evidence>
<comment type="similarity">
    <text evidence="2">Belongs to the GtrA family.</text>
</comment>
<dbReference type="STRING" id="1423740.FC36_GL002170"/>
<gene>
    <name evidence="8" type="ORF">FC36_GL002170</name>
</gene>
<dbReference type="InterPro" id="IPR051401">
    <property type="entry name" value="GtrA_CellWall_Glycosyl"/>
</dbReference>
<feature type="transmembrane region" description="Helical" evidence="6">
    <location>
        <begin position="125"/>
        <end position="141"/>
    </location>
</feature>
<evidence type="ECO:0000256" key="2">
    <source>
        <dbReference type="ARBA" id="ARBA00009399"/>
    </source>
</evidence>
<evidence type="ECO:0000256" key="4">
    <source>
        <dbReference type="ARBA" id="ARBA00022989"/>
    </source>
</evidence>
<keyword evidence="4 6" id="KW-1133">Transmembrane helix</keyword>
<feature type="transmembrane region" description="Helical" evidence="6">
    <location>
        <begin position="52"/>
        <end position="72"/>
    </location>
</feature>
<protein>
    <submittedName>
        <fullName evidence="8">GtrA containing transmembrane protein</fullName>
    </submittedName>
</protein>
<evidence type="ECO:0000313" key="8">
    <source>
        <dbReference type="EMBL" id="KRL80457.1"/>
    </source>
</evidence>
<dbReference type="Pfam" id="PF04138">
    <property type="entry name" value="GtrA_DPMS_TM"/>
    <property type="match status" value="1"/>
</dbReference>
<comment type="subcellular location">
    <subcellularLocation>
        <location evidence="1">Membrane</location>
        <topology evidence="1">Multi-pass membrane protein</topology>
    </subcellularLocation>
</comment>
<evidence type="ECO:0000259" key="7">
    <source>
        <dbReference type="Pfam" id="PF04138"/>
    </source>
</evidence>
<dbReference type="PANTHER" id="PTHR38459:SF1">
    <property type="entry name" value="PROPHAGE BACTOPRENOL-LINKED GLUCOSE TRANSLOCASE HOMOLOG"/>
    <property type="match status" value="1"/>
</dbReference>
<evidence type="ECO:0000256" key="5">
    <source>
        <dbReference type="ARBA" id="ARBA00023136"/>
    </source>
</evidence>
<comment type="caution">
    <text evidence="8">The sequence shown here is derived from an EMBL/GenBank/DDBJ whole genome shotgun (WGS) entry which is preliminary data.</text>
</comment>
<reference evidence="8 9" key="1">
    <citation type="journal article" date="2015" name="Genome Announc.">
        <title>Expanding the biotechnology potential of lactobacilli through comparative genomics of 213 strains and associated genera.</title>
        <authorList>
            <person name="Sun Z."/>
            <person name="Harris H.M."/>
            <person name="McCann A."/>
            <person name="Guo C."/>
            <person name="Argimon S."/>
            <person name="Zhang W."/>
            <person name="Yang X."/>
            <person name="Jeffery I.B."/>
            <person name="Cooney J.C."/>
            <person name="Kagawa T.F."/>
            <person name="Liu W."/>
            <person name="Song Y."/>
            <person name="Salvetti E."/>
            <person name="Wrobel A."/>
            <person name="Rasinkangas P."/>
            <person name="Parkhill J."/>
            <person name="Rea M.C."/>
            <person name="O'Sullivan O."/>
            <person name="Ritari J."/>
            <person name="Douillard F.P."/>
            <person name="Paul Ross R."/>
            <person name="Yang R."/>
            <person name="Briner A.E."/>
            <person name="Felis G.E."/>
            <person name="de Vos W.M."/>
            <person name="Barrangou R."/>
            <person name="Klaenhammer T.R."/>
            <person name="Caufield P.W."/>
            <person name="Cui Y."/>
            <person name="Zhang H."/>
            <person name="O'Toole P.W."/>
        </authorList>
    </citation>
    <scope>NUCLEOTIDE SEQUENCE [LARGE SCALE GENOMIC DNA]</scope>
    <source>
        <strain evidence="8 9">DSM 15833</strain>
    </source>
</reference>
<evidence type="ECO:0000256" key="1">
    <source>
        <dbReference type="ARBA" id="ARBA00004141"/>
    </source>
</evidence>
<sequence length="149" mass="17096">MLNLVVKKIGGKILQKLKNFFDVTMLKFILVGIANTIFGMGIMFLFYNFFHFNYWISSASNYIFGSILSYFLNKYFTFQNNSKGFKVILKFTINITICYLVAYGLAKPLTVMAMASFGPNIQNNIAMLAGSIFFVVLNYVGQRFWAFKD</sequence>
<name>A0A0R1THI8_9LACO</name>